<sequence length="132" mass="14712">MFSNIKTSKANKEIVTLLTNKLALGSENVIARIALAYSLSQGNKLDVKDIADSGGKEYSEKVLFGDYTDYYVALICLHYGIYASDKDIVRYIKMHIDEGLQLLGEEFRSNHNTTGFEFIANKIDQGLLPIGL</sequence>
<organism evidence="1 2">
    <name type="scientific">Pedobacter terrae</name>
    <dbReference type="NCBI Taxonomy" id="405671"/>
    <lineage>
        <taxon>Bacteria</taxon>
        <taxon>Pseudomonadati</taxon>
        <taxon>Bacteroidota</taxon>
        <taxon>Sphingobacteriia</taxon>
        <taxon>Sphingobacteriales</taxon>
        <taxon>Sphingobacteriaceae</taxon>
        <taxon>Pedobacter</taxon>
    </lineage>
</organism>
<proteinExistence type="predicted"/>
<dbReference type="InterPro" id="IPR014969">
    <property type="entry name" value="DNA_S_DndE"/>
</dbReference>
<dbReference type="STRING" id="405671.SAMN05421827_102175"/>
<dbReference type="AlphaFoldDB" id="A0A1G7Q4Y0"/>
<dbReference type="Proteomes" id="UP000199643">
    <property type="component" value="Unassembled WGS sequence"/>
</dbReference>
<protein>
    <submittedName>
        <fullName evidence="1">DNA sulfur modification protein DndE</fullName>
    </submittedName>
</protein>
<evidence type="ECO:0000313" key="1">
    <source>
        <dbReference type="EMBL" id="SDF93602.1"/>
    </source>
</evidence>
<reference evidence="2" key="1">
    <citation type="submission" date="2016-10" db="EMBL/GenBank/DDBJ databases">
        <authorList>
            <person name="Varghese N."/>
            <person name="Submissions S."/>
        </authorList>
    </citation>
    <scope>NUCLEOTIDE SEQUENCE [LARGE SCALE GENOMIC DNA]</scope>
    <source>
        <strain evidence="2">DSM 17933</strain>
    </source>
</reference>
<accession>A0A1G7Q4Y0</accession>
<dbReference type="EMBL" id="FNCH01000002">
    <property type="protein sequence ID" value="SDF93602.1"/>
    <property type="molecule type" value="Genomic_DNA"/>
</dbReference>
<dbReference type="Pfam" id="PF08870">
    <property type="entry name" value="DndE"/>
    <property type="match status" value="1"/>
</dbReference>
<dbReference type="RefSeq" id="WP_090497049.1">
    <property type="nucleotide sequence ID" value="NZ_FNCH01000002.1"/>
</dbReference>
<dbReference type="InterPro" id="IPR038472">
    <property type="entry name" value="DndE_sf"/>
</dbReference>
<keyword evidence="2" id="KW-1185">Reference proteome</keyword>
<name>A0A1G7Q4Y0_9SPHI</name>
<gene>
    <name evidence="1" type="ORF">SAMN05421827_102175</name>
</gene>
<dbReference type="Gene3D" id="1.10.1220.160">
    <property type="entry name" value="DNA sulphur modification protein DndE"/>
    <property type="match status" value="1"/>
</dbReference>
<dbReference type="OrthoDB" id="1356651at2"/>
<evidence type="ECO:0000313" key="2">
    <source>
        <dbReference type="Proteomes" id="UP000199643"/>
    </source>
</evidence>